<accession>A0AAD0L7S6</accession>
<organism evidence="2 3">
    <name type="scientific">Pseudomonas putida</name>
    <name type="common">Arthrobacter siderocapsulatus</name>
    <dbReference type="NCBI Taxonomy" id="303"/>
    <lineage>
        <taxon>Bacteria</taxon>
        <taxon>Pseudomonadati</taxon>
        <taxon>Pseudomonadota</taxon>
        <taxon>Gammaproteobacteria</taxon>
        <taxon>Pseudomonadales</taxon>
        <taxon>Pseudomonadaceae</taxon>
        <taxon>Pseudomonas</taxon>
    </lineage>
</organism>
<keyword evidence="1" id="KW-0732">Signal</keyword>
<protein>
    <submittedName>
        <fullName evidence="2">Uncharacterized protein</fullName>
    </submittedName>
</protein>
<dbReference type="AlphaFoldDB" id="A0AAD0L7S6"/>
<reference evidence="2 3" key="1">
    <citation type="submission" date="2018-06" db="EMBL/GenBank/DDBJ databases">
        <title>The genome of Pseudomonas putida NX-1, a lignin degrader.</title>
        <authorList>
            <person name="Xu Z."/>
        </authorList>
    </citation>
    <scope>NUCLEOTIDE SEQUENCE [LARGE SCALE GENOMIC DNA]</scope>
    <source>
        <strain evidence="2 3">NX-1</strain>
    </source>
</reference>
<evidence type="ECO:0000256" key="1">
    <source>
        <dbReference type="SAM" id="SignalP"/>
    </source>
</evidence>
<dbReference type="Proteomes" id="UP000251617">
    <property type="component" value="Chromosome"/>
</dbReference>
<proteinExistence type="predicted"/>
<name>A0AAD0L7S6_PSEPU</name>
<dbReference type="EMBL" id="CP030750">
    <property type="protein sequence ID" value="AXA24280.1"/>
    <property type="molecule type" value="Genomic_DNA"/>
</dbReference>
<feature type="chain" id="PRO_5042040588" evidence="1">
    <location>
        <begin position="25"/>
        <end position="142"/>
    </location>
</feature>
<evidence type="ECO:0000313" key="2">
    <source>
        <dbReference type="EMBL" id="AXA24280.1"/>
    </source>
</evidence>
<sequence length="142" mass="16194">MKLTNLVMALATFATITLSTSAYIATQDVTSAVIVDKAKHSLDLTTNGLHHISISEAYIIDRSEAAQINFLRCSFSRPEFRFSWFCHQLKSDGKMTKQSYAALHADQQEYFKENVLKSIIYEAQKMMLFSKEIGFEQKAKRN</sequence>
<evidence type="ECO:0000313" key="3">
    <source>
        <dbReference type="Proteomes" id="UP000251617"/>
    </source>
</evidence>
<feature type="signal peptide" evidence="1">
    <location>
        <begin position="1"/>
        <end position="24"/>
    </location>
</feature>
<dbReference type="RefSeq" id="WP_112897840.1">
    <property type="nucleotide sequence ID" value="NZ_CP030750.1"/>
</dbReference>
<gene>
    <name evidence="2" type="ORF">C1S65_09205</name>
</gene>